<name>A0A445F4Z1_GLYSO</name>
<gene>
    <name evidence="1" type="ORF">D0Y65_054095</name>
</gene>
<reference evidence="1 2" key="1">
    <citation type="submission" date="2018-09" db="EMBL/GenBank/DDBJ databases">
        <title>A high-quality reference genome of wild soybean provides a powerful tool to mine soybean genomes.</title>
        <authorList>
            <person name="Xie M."/>
            <person name="Chung C.Y.L."/>
            <person name="Li M.-W."/>
            <person name="Wong F.-L."/>
            <person name="Chan T.-F."/>
            <person name="Lam H.-M."/>
        </authorList>
    </citation>
    <scope>NUCLEOTIDE SEQUENCE [LARGE SCALE GENOMIC DNA]</scope>
    <source>
        <strain evidence="2">cv. W05</strain>
        <tissue evidence="1">Hypocotyl of etiolated seedlings</tissue>
    </source>
</reference>
<comment type="caution">
    <text evidence="1">The sequence shown here is derived from an EMBL/GenBank/DDBJ whole genome shotgun (WGS) entry which is preliminary data.</text>
</comment>
<dbReference type="GO" id="GO:0016301">
    <property type="term" value="F:kinase activity"/>
    <property type="evidence" value="ECO:0007669"/>
    <property type="project" value="UniProtKB-KW"/>
</dbReference>
<organism evidence="1 2">
    <name type="scientific">Glycine soja</name>
    <name type="common">Wild soybean</name>
    <dbReference type="NCBI Taxonomy" id="3848"/>
    <lineage>
        <taxon>Eukaryota</taxon>
        <taxon>Viridiplantae</taxon>
        <taxon>Streptophyta</taxon>
        <taxon>Embryophyta</taxon>
        <taxon>Tracheophyta</taxon>
        <taxon>Spermatophyta</taxon>
        <taxon>Magnoliopsida</taxon>
        <taxon>eudicotyledons</taxon>
        <taxon>Gunneridae</taxon>
        <taxon>Pentapetalae</taxon>
        <taxon>rosids</taxon>
        <taxon>fabids</taxon>
        <taxon>Fabales</taxon>
        <taxon>Fabaceae</taxon>
        <taxon>Papilionoideae</taxon>
        <taxon>50 kb inversion clade</taxon>
        <taxon>NPAAA clade</taxon>
        <taxon>indigoferoid/millettioid clade</taxon>
        <taxon>Phaseoleae</taxon>
        <taxon>Glycine</taxon>
        <taxon>Glycine subgen. Soja</taxon>
    </lineage>
</organism>
<dbReference type="EMBL" id="QZWG01000020">
    <property type="protein sequence ID" value="RZB43879.1"/>
    <property type="molecule type" value="Genomic_DNA"/>
</dbReference>
<evidence type="ECO:0000313" key="1">
    <source>
        <dbReference type="EMBL" id="RZB43879.1"/>
    </source>
</evidence>
<keyword evidence="1" id="KW-0418">Kinase</keyword>
<dbReference type="AlphaFoldDB" id="A0A445F4Z1"/>
<proteinExistence type="predicted"/>
<dbReference type="Proteomes" id="UP000289340">
    <property type="component" value="Chromosome 20"/>
</dbReference>
<sequence>MGMEHQLGIPYWLCSLDSVQGSTCTGLKDVCQIDSIQFSTVYHKADSYQRASNNDDDMCEMDEDDFFIDSSVKSKSLLASDDMKSFNPMCKPLDDRPCNFDETQYLEKSRPNLPFSSEALGTEDDDEVTESKIRDFLDAKALELKKLQTPLYEEFRSISNAAIAPAPIKVAKSKVMSDVSNVTSSIGRSASQAWRRFSMVGSANVASPGGSHTKYRSKLSGAHCRPLQEIQPSDLNQSKETLHNAELESSSVSSSFSERQRKWKEELVEELEWKRGKEKKVFFLGRSHVILQCHQIRCCNKE</sequence>
<protein>
    <submittedName>
        <fullName evidence="1">Mitogen-activated protein kinase kinase kinase NPK1</fullName>
    </submittedName>
</protein>
<keyword evidence="1" id="KW-0808">Transferase</keyword>
<keyword evidence="2" id="KW-1185">Reference proteome</keyword>
<accession>A0A445F4Z1</accession>
<evidence type="ECO:0000313" key="2">
    <source>
        <dbReference type="Proteomes" id="UP000289340"/>
    </source>
</evidence>